<dbReference type="GO" id="GO:0042277">
    <property type="term" value="F:peptide binding"/>
    <property type="evidence" value="ECO:0007669"/>
    <property type="project" value="TreeGrafter"/>
</dbReference>
<keyword evidence="11 16" id="KW-0031">Aminopeptidase</keyword>
<dbReference type="Pfam" id="PF01433">
    <property type="entry name" value="Peptidase_M1"/>
    <property type="match status" value="1"/>
</dbReference>
<dbReference type="GO" id="GO:0006508">
    <property type="term" value="P:proteolysis"/>
    <property type="evidence" value="ECO:0007669"/>
    <property type="project" value="UniProtKB-KW"/>
</dbReference>
<evidence type="ECO:0000256" key="5">
    <source>
        <dbReference type="ARBA" id="ARBA00022801"/>
    </source>
</evidence>
<evidence type="ECO:0000313" key="16">
    <source>
        <dbReference type="EMBL" id="ODM98678.1"/>
    </source>
</evidence>
<keyword evidence="3 11" id="KW-0645">Protease</keyword>
<dbReference type="PANTHER" id="PTHR11533:SF294">
    <property type="entry name" value="THYROTROPIN-RELEASING HORMONE-DEGRADING ECTOENZYME"/>
    <property type="match status" value="1"/>
</dbReference>
<gene>
    <name evidence="16" type="ORF">Ocin01_08001</name>
</gene>
<feature type="binding site" evidence="9">
    <location>
        <position position="430"/>
    </location>
    <ligand>
        <name>Zn(2+)</name>
        <dbReference type="ChEBI" id="CHEBI:29105"/>
        <note>catalytic</note>
    </ligand>
</feature>
<dbReference type="EC" id="3.4.11.-" evidence="11"/>
<dbReference type="SUPFAM" id="SSF55486">
    <property type="entry name" value="Metalloproteases ('zincins'), catalytic domain"/>
    <property type="match status" value="1"/>
</dbReference>
<dbReference type="GO" id="GO:0005615">
    <property type="term" value="C:extracellular space"/>
    <property type="evidence" value="ECO:0007669"/>
    <property type="project" value="TreeGrafter"/>
</dbReference>
<dbReference type="STRING" id="48709.A0A1D2N0B7"/>
<evidence type="ECO:0000259" key="15">
    <source>
        <dbReference type="Pfam" id="PF17900"/>
    </source>
</evidence>
<comment type="similarity">
    <text evidence="2 11">Belongs to the peptidase M1 family.</text>
</comment>
<keyword evidence="5 11" id="KW-0378">Hydrolase</keyword>
<sequence>MLIILLLICSIHIAEAIPPHYLESFPEFLFASNIDTLPAEYGVSKKPGLNYRLPNTIKPLHYFLKVRPLFDNEFPRMEMIYTIQGFVRVTALCIQSTNIIVLHKRYLEINESTIHINSKTNENETIRVMNVEYDDERDFIFIHLKSLIKRNQTYDISINYTAFISPTYSSNGLGMYTNKFFDPTKNETKLIAITQLQATRARTLLPCWDEPLFKTTFDVVIGRTENYTALSNGPLEKTEADDENPGWFWDTFKTTAKMPSYSLAMGIADYVFSEATKGLYRLPVRVSYFVNFCVTTPQTLHKIPVSKLVKILKVYAAKQFVNNRNTQLAADSSAKLMQYYETKYGVPYGMPKLDSISVPDKKGAMENYGLITYSQALLLYFEGDTLTTDLRRNYGIMAHEISHQWFGNSVTCKCTVVRIMAVLVDFWLNEGFATYASTQGLQALWPDFEAKNYFVHGATNAILKYDDGTQPVHNEAYTPEQIKENIVKITYSKGAAIIRMMESFLGEETFTNGIKSYHTQLREDVAEQDDLFSEMTSAAIDSDLQLPLSVAEIMHSWTLQPGFPLVRVAMNSSSNVMLTQETWQNAIKRNGSHELKFKWNIPIRYLMENDLRGGFLWLLQEEGVPTIALKNDNDWVLINTDAGGFEKYIPIQKSLQFTKYLNNETDYTVWSAVLYQFLKIRRFYAQEGSQDYKILKGYLLPRIQSALKLVTGNGSANKILRSDLHEWCCALNSTSCREITLKYYELWAMRPDVNPVPIDDQYTFYCKMVDFGGYAAFNFLYKKYKATNNRQQKSRMSAGLACTHDSHLLRSLLSFVLEPEPDGIEHVDSVPVLQGMLESADGRNHLLAMMKKSPKIFLDYYNNSSDSLIEILDRVSGILGTEEDASKFEAFVRDTQDVFKGGLNKTLDKVLQNVKWMNDFREPMTTWLSLNT</sequence>
<dbReference type="InterPro" id="IPR034016">
    <property type="entry name" value="M1_APN-typ"/>
</dbReference>
<protein>
    <recommendedName>
        <fullName evidence="11">Aminopeptidase</fullName>
        <ecNumber evidence="11">3.4.11.-</ecNumber>
    </recommendedName>
</protein>
<dbReference type="InterPro" id="IPR014782">
    <property type="entry name" value="Peptidase_M1_dom"/>
</dbReference>
<evidence type="ECO:0000256" key="11">
    <source>
        <dbReference type="RuleBase" id="RU364040"/>
    </source>
</evidence>
<dbReference type="EMBL" id="LJIJ01000336">
    <property type="protein sequence ID" value="ODM98678.1"/>
    <property type="molecule type" value="Genomic_DNA"/>
</dbReference>
<reference evidence="16 17" key="1">
    <citation type="journal article" date="2016" name="Genome Biol. Evol.">
        <title>Gene Family Evolution Reflects Adaptation to Soil Environmental Stressors in the Genome of the Collembolan Orchesella cincta.</title>
        <authorList>
            <person name="Faddeeva-Vakhrusheva A."/>
            <person name="Derks M.F."/>
            <person name="Anvar S.Y."/>
            <person name="Agamennone V."/>
            <person name="Suring W."/>
            <person name="Smit S."/>
            <person name="van Straalen N.M."/>
            <person name="Roelofs D."/>
        </authorList>
    </citation>
    <scope>NUCLEOTIDE SEQUENCE [LARGE SCALE GENOMIC DNA]</scope>
    <source>
        <tissue evidence="16">Mixed pool</tissue>
    </source>
</reference>
<evidence type="ECO:0000256" key="12">
    <source>
        <dbReference type="SAM" id="SignalP"/>
    </source>
</evidence>
<keyword evidence="4 9" id="KW-0479">Metal-binding</keyword>
<dbReference type="SUPFAM" id="SSF63737">
    <property type="entry name" value="Leukotriene A4 hydrolase N-terminal domain"/>
    <property type="match status" value="1"/>
</dbReference>
<evidence type="ECO:0000259" key="13">
    <source>
        <dbReference type="Pfam" id="PF01433"/>
    </source>
</evidence>
<dbReference type="GO" id="GO:0070006">
    <property type="term" value="F:metalloaminopeptidase activity"/>
    <property type="evidence" value="ECO:0007669"/>
    <property type="project" value="TreeGrafter"/>
</dbReference>
<keyword evidence="17" id="KW-1185">Reference proteome</keyword>
<dbReference type="AlphaFoldDB" id="A0A1D2N0B7"/>
<organism evidence="16 17">
    <name type="scientific">Orchesella cincta</name>
    <name type="common">Springtail</name>
    <name type="synonym">Podura cincta</name>
    <dbReference type="NCBI Taxonomy" id="48709"/>
    <lineage>
        <taxon>Eukaryota</taxon>
        <taxon>Metazoa</taxon>
        <taxon>Ecdysozoa</taxon>
        <taxon>Arthropoda</taxon>
        <taxon>Hexapoda</taxon>
        <taxon>Collembola</taxon>
        <taxon>Entomobryomorpha</taxon>
        <taxon>Entomobryoidea</taxon>
        <taxon>Orchesellidae</taxon>
        <taxon>Orchesellinae</taxon>
        <taxon>Orchesella</taxon>
    </lineage>
</organism>
<feature type="signal peptide" evidence="12">
    <location>
        <begin position="1"/>
        <end position="16"/>
    </location>
</feature>
<feature type="chain" id="PRO_5008904833" description="Aminopeptidase" evidence="12">
    <location>
        <begin position="17"/>
        <end position="932"/>
    </location>
</feature>
<comment type="caution">
    <text evidence="16">The sequence shown here is derived from an EMBL/GenBank/DDBJ whole genome shotgun (WGS) entry which is preliminary data.</text>
</comment>
<evidence type="ECO:0000256" key="9">
    <source>
        <dbReference type="PIRSR" id="PIRSR634016-3"/>
    </source>
</evidence>
<dbReference type="GO" id="GO:0008270">
    <property type="term" value="F:zinc ion binding"/>
    <property type="evidence" value="ECO:0007669"/>
    <property type="project" value="UniProtKB-UniRule"/>
</dbReference>
<dbReference type="InterPro" id="IPR001930">
    <property type="entry name" value="Peptidase_M1"/>
</dbReference>
<dbReference type="InterPro" id="IPR027268">
    <property type="entry name" value="Peptidase_M4/M1_CTD_sf"/>
</dbReference>
<keyword evidence="6 9" id="KW-0862">Zinc</keyword>
<evidence type="ECO:0000256" key="8">
    <source>
        <dbReference type="PIRSR" id="PIRSR634016-1"/>
    </source>
</evidence>
<evidence type="ECO:0000313" key="17">
    <source>
        <dbReference type="Proteomes" id="UP000094527"/>
    </source>
</evidence>
<feature type="domain" description="Aminopeptidase N-like N-terminal" evidence="15">
    <location>
        <begin position="58"/>
        <end position="261"/>
    </location>
</feature>
<feature type="binding site" evidence="9">
    <location>
        <position position="399"/>
    </location>
    <ligand>
        <name>Zn(2+)</name>
        <dbReference type="ChEBI" id="CHEBI:29105"/>
        <note>catalytic</note>
    </ligand>
</feature>
<comment type="cofactor">
    <cofactor evidence="9 11">
        <name>Zn(2+)</name>
        <dbReference type="ChEBI" id="CHEBI:29105"/>
    </cofactor>
    <text evidence="9 11">Binds 1 zinc ion per subunit.</text>
</comment>
<feature type="binding site" evidence="9">
    <location>
        <position position="403"/>
    </location>
    <ligand>
        <name>Zn(2+)</name>
        <dbReference type="ChEBI" id="CHEBI:29105"/>
        <note>catalytic</note>
    </ligand>
</feature>
<dbReference type="Proteomes" id="UP000094527">
    <property type="component" value="Unassembled WGS sequence"/>
</dbReference>
<dbReference type="InterPro" id="IPR045357">
    <property type="entry name" value="Aminopeptidase_N-like_N"/>
</dbReference>
<dbReference type="GO" id="GO:0005737">
    <property type="term" value="C:cytoplasm"/>
    <property type="evidence" value="ECO:0007669"/>
    <property type="project" value="TreeGrafter"/>
</dbReference>
<dbReference type="Gene3D" id="1.25.50.20">
    <property type="match status" value="1"/>
</dbReference>
<feature type="non-terminal residue" evidence="16">
    <location>
        <position position="932"/>
    </location>
</feature>
<evidence type="ECO:0000256" key="3">
    <source>
        <dbReference type="ARBA" id="ARBA00022670"/>
    </source>
</evidence>
<evidence type="ECO:0000256" key="7">
    <source>
        <dbReference type="ARBA" id="ARBA00023049"/>
    </source>
</evidence>
<dbReference type="CDD" id="cd09601">
    <property type="entry name" value="M1_APN-Q_like"/>
    <property type="match status" value="1"/>
</dbReference>
<feature type="site" description="Transition state stabilizer" evidence="10">
    <location>
        <position position="491"/>
    </location>
</feature>
<evidence type="ECO:0000256" key="6">
    <source>
        <dbReference type="ARBA" id="ARBA00022833"/>
    </source>
</evidence>
<dbReference type="Gene3D" id="2.60.40.1910">
    <property type="match status" value="1"/>
</dbReference>
<feature type="domain" description="ERAP1-like C-terminal" evidence="14">
    <location>
        <begin position="647"/>
        <end position="914"/>
    </location>
</feature>
<evidence type="ECO:0000256" key="1">
    <source>
        <dbReference type="ARBA" id="ARBA00004609"/>
    </source>
</evidence>
<dbReference type="GO" id="GO:0005886">
    <property type="term" value="C:plasma membrane"/>
    <property type="evidence" value="ECO:0007669"/>
    <property type="project" value="UniProtKB-SubCell"/>
</dbReference>
<keyword evidence="7 11" id="KW-0482">Metalloprotease</keyword>
<dbReference type="Pfam" id="PF17900">
    <property type="entry name" value="Peptidase_M1_N"/>
    <property type="match status" value="1"/>
</dbReference>
<dbReference type="OMA" id="ACTHDSH"/>
<dbReference type="PRINTS" id="PR00756">
    <property type="entry name" value="ALADIPTASE"/>
</dbReference>
<dbReference type="GO" id="GO:0043171">
    <property type="term" value="P:peptide catabolic process"/>
    <property type="evidence" value="ECO:0007669"/>
    <property type="project" value="TreeGrafter"/>
</dbReference>
<feature type="active site" description="Proton acceptor" evidence="8">
    <location>
        <position position="400"/>
    </location>
</feature>
<evidence type="ECO:0000256" key="2">
    <source>
        <dbReference type="ARBA" id="ARBA00010136"/>
    </source>
</evidence>
<evidence type="ECO:0000259" key="14">
    <source>
        <dbReference type="Pfam" id="PF11838"/>
    </source>
</evidence>
<feature type="domain" description="Peptidase M1 membrane alanine aminopeptidase" evidence="13">
    <location>
        <begin position="329"/>
        <end position="557"/>
    </location>
</feature>
<evidence type="ECO:0000256" key="4">
    <source>
        <dbReference type="ARBA" id="ARBA00022723"/>
    </source>
</evidence>
<accession>A0A1D2N0B7</accession>
<dbReference type="Gene3D" id="1.10.390.10">
    <property type="entry name" value="Neutral Protease Domain 2"/>
    <property type="match status" value="1"/>
</dbReference>
<dbReference type="InterPro" id="IPR024571">
    <property type="entry name" value="ERAP1-like_C_dom"/>
</dbReference>
<dbReference type="Pfam" id="PF11838">
    <property type="entry name" value="ERAP1_C"/>
    <property type="match status" value="1"/>
</dbReference>
<dbReference type="Gene3D" id="2.60.40.1730">
    <property type="entry name" value="tricorn interacting facor f3 domain"/>
    <property type="match status" value="1"/>
</dbReference>
<name>A0A1D2N0B7_ORCCI</name>
<proteinExistence type="inferred from homology"/>
<dbReference type="PANTHER" id="PTHR11533">
    <property type="entry name" value="PROTEASE M1 ZINC METALLOPROTEASE"/>
    <property type="match status" value="1"/>
</dbReference>
<comment type="subcellular location">
    <subcellularLocation>
        <location evidence="1">Cell membrane</location>
        <topology evidence="1">Lipid-anchor</topology>
        <topology evidence="1">GPI-anchor</topology>
    </subcellularLocation>
</comment>
<dbReference type="InterPro" id="IPR042097">
    <property type="entry name" value="Aminopeptidase_N-like_N_sf"/>
</dbReference>
<evidence type="ECO:0000256" key="10">
    <source>
        <dbReference type="PIRSR" id="PIRSR634016-4"/>
    </source>
</evidence>
<dbReference type="OrthoDB" id="10031169at2759"/>
<dbReference type="InterPro" id="IPR050344">
    <property type="entry name" value="Peptidase_M1_aminopeptidases"/>
</dbReference>
<keyword evidence="12" id="KW-0732">Signal</keyword>